<organism evidence="2 3">
    <name type="scientific">Phaeosphaeria nodorum (strain SN15 / ATCC MYA-4574 / FGSC 10173)</name>
    <name type="common">Glume blotch fungus</name>
    <name type="synonym">Parastagonospora nodorum</name>
    <dbReference type="NCBI Taxonomy" id="321614"/>
    <lineage>
        <taxon>Eukaryota</taxon>
        <taxon>Fungi</taxon>
        <taxon>Dikarya</taxon>
        <taxon>Ascomycota</taxon>
        <taxon>Pezizomycotina</taxon>
        <taxon>Dothideomycetes</taxon>
        <taxon>Pleosporomycetidae</taxon>
        <taxon>Pleosporales</taxon>
        <taxon>Pleosporineae</taxon>
        <taxon>Phaeosphaeriaceae</taxon>
        <taxon>Parastagonospora</taxon>
    </lineage>
</organism>
<accession>A0A7U2I199</accession>
<dbReference type="EMBL" id="CP069030">
    <property type="protein sequence ID" value="QRC98158.1"/>
    <property type="molecule type" value="Genomic_DNA"/>
</dbReference>
<dbReference type="VEuPathDB" id="FungiDB:JI435_411630"/>
<proteinExistence type="predicted"/>
<evidence type="ECO:0000313" key="3">
    <source>
        <dbReference type="Proteomes" id="UP000663193"/>
    </source>
</evidence>
<dbReference type="Proteomes" id="UP000663193">
    <property type="component" value="Chromosome 8"/>
</dbReference>
<dbReference type="AlphaFoldDB" id="A0A7U2I199"/>
<keyword evidence="1" id="KW-0812">Transmembrane</keyword>
<keyword evidence="3" id="KW-1185">Reference proteome</keyword>
<gene>
    <name evidence="2" type="ORF">JI435_411630</name>
</gene>
<feature type="transmembrane region" description="Helical" evidence="1">
    <location>
        <begin position="12"/>
        <end position="36"/>
    </location>
</feature>
<reference evidence="3" key="1">
    <citation type="journal article" date="2021" name="BMC Genomics">
        <title>Chromosome-level genome assembly and manually-curated proteome of model necrotroph Parastagonospora nodorum Sn15 reveals a genome-wide trove of candidate effector homologs, and redundancy of virulence-related functions within an accessory chromosome.</title>
        <authorList>
            <person name="Bertazzoni S."/>
            <person name="Jones D.A.B."/>
            <person name="Phan H.T."/>
            <person name="Tan K.-C."/>
            <person name="Hane J.K."/>
        </authorList>
    </citation>
    <scope>NUCLEOTIDE SEQUENCE [LARGE SCALE GENOMIC DNA]</scope>
    <source>
        <strain evidence="3">SN15 / ATCC MYA-4574 / FGSC 10173)</strain>
    </source>
</reference>
<keyword evidence="1" id="KW-1133">Transmembrane helix</keyword>
<evidence type="ECO:0000313" key="2">
    <source>
        <dbReference type="EMBL" id="QRC98158.1"/>
    </source>
</evidence>
<name>A0A7U2I199_PHANO</name>
<evidence type="ECO:0000256" key="1">
    <source>
        <dbReference type="SAM" id="Phobius"/>
    </source>
</evidence>
<sequence>MMCKLDLVQMLYLRLVLFGTGLNAAVGLIAKLHIFLQKSCAASELSFVAFYPSHLLEASFVDLTTEQIHTIPDSQRHHHQSTLLAHIQRRKVTLHAINGRQESINTLARMP</sequence>
<keyword evidence="1" id="KW-0472">Membrane</keyword>
<protein>
    <submittedName>
        <fullName evidence="2">Uncharacterized protein</fullName>
    </submittedName>
</protein>